<dbReference type="Gene3D" id="3.40.50.300">
    <property type="entry name" value="P-loop containing nucleotide triphosphate hydrolases"/>
    <property type="match status" value="2"/>
</dbReference>
<dbReference type="GO" id="GO:0016787">
    <property type="term" value="F:hydrolase activity"/>
    <property type="evidence" value="ECO:0007669"/>
    <property type="project" value="UniProtKB-UniRule"/>
</dbReference>
<accession>A0A1Q4V410</accession>
<dbReference type="PANTHER" id="PTHR11070:SF3">
    <property type="entry name" value="DNA 3'-5' HELICASE"/>
    <property type="match status" value="1"/>
</dbReference>
<evidence type="ECO:0000256" key="4">
    <source>
        <dbReference type="ARBA" id="ARBA00022840"/>
    </source>
</evidence>
<feature type="binding site" evidence="5">
    <location>
        <begin position="24"/>
        <end position="31"/>
    </location>
    <ligand>
        <name>ATP</name>
        <dbReference type="ChEBI" id="CHEBI:30616"/>
    </ligand>
</feature>
<feature type="domain" description="UvrD-like helicase ATP-binding" evidence="6">
    <location>
        <begin position="3"/>
        <end position="235"/>
    </location>
</feature>
<organism evidence="7 8">
    <name type="scientific">Streptomyces uncialis</name>
    <dbReference type="NCBI Taxonomy" id="1048205"/>
    <lineage>
        <taxon>Bacteria</taxon>
        <taxon>Bacillati</taxon>
        <taxon>Actinomycetota</taxon>
        <taxon>Actinomycetes</taxon>
        <taxon>Kitasatosporales</taxon>
        <taxon>Streptomycetaceae</taxon>
        <taxon>Streptomyces</taxon>
    </lineage>
</organism>
<dbReference type="SUPFAM" id="SSF52540">
    <property type="entry name" value="P-loop containing nucleoside triphosphate hydrolases"/>
    <property type="match status" value="1"/>
</dbReference>
<comment type="caution">
    <text evidence="7">The sequence shown here is derived from an EMBL/GenBank/DDBJ whole genome shotgun (WGS) entry which is preliminary data.</text>
</comment>
<dbReference type="GO" id="GO:0005829">
    <property type="term" value="C:cytosol"/>
    <property type="evidence" value="ECO:0007669"/>
    <property type="project" value="TreeGrafter"/>
</dbReference>
<keyword evidence="4 5" id="KW-0067">ATP-binding</keyword>
<protein>
    <submittedName>
        <fullName evidence="7">DNA helicase II</fullName>
    </submittedName>
</protein>
<dbReference type="GO" id="GO:0005524">
    <property type="term" value="F:ATP binding"/>
    <property type="evidence" value="ECO:0007669"/>
    <property type="project" value="UniProtKB-UniRule"/>
</dbReference>
<dbReference type="GO" id="GO:0003677">
    <property type="term" value="F:DNA binding"/>
    <property type="evidence" value="ECO:0007669"/>
    <property type="project" value="InterPro"/>
</dbReference>
<keyword evidence="8" id="KW-1185">Reference proteome</keyword>
<dbReference type="EMBL" id="LFBV01000006">
    <property type="protein sequence ID" value="OKH92578.1"/>
    <property type="molecule type" value="Genomic_DNA"/>
</dbReference>
<dbReference type="Pfam" id="PF13245">
    <property type="entry name" value="AAA_19"/>
    <property type="match status" value="1"/>
</dbReference>
<gene>
    <name evidence="7" type="ORF">AB852_23280</name>
</gene>
<dbReference type="InterPro" id="IPR014016">
    <property type="entry name" value="UvrD-like_ATP-bd"/>
</dbReference>
<keyword evidence="1 5" id="KW-0547">Nucleotide-binding</keyword>
<evidence type="ECO:0000256" key="5">
    <source>
        <dbReference type="PROSITE-ProRule" id="PRU00560"/>
    </source>
</evidence>
<dbReference type="GO" id="GO:0043138">
    <property type="term" value="F:3'-5' DNA helicase activity"/>
    <property type="evidence" value="ECO:0007669"/>
    <property type="project" value="TreeGrafter"/>
</dbReference>
<dbReference type="AlphaFoldDB" id="A0A1Q4V410"/>
<dbReference type="InterPro" id="IPR027417">
    <property type="entry name" value="P-loop_NTPase"/>
</dbReference>
<keyword evidence="3 5" id="KW-0347">Helicase</keyword>
<dbReference type="GO" id="GO:0000725">
    <property type="term" value="P:recombinational repair"/>
    <property type="evidence" value="ECO:0007669"/>
    <property type="project" value="TreeGrafter"/>
</dbReference>
<name>A0A1Q4V410_9ACTN</name>
<dbReference type="GeneID" id="96796075"/>
<evidence type="ECO:0000256" key="3">
    <source>
        <dbReference type="ARBA" id="ARBA00022806"/>
    </source>
</evidence>
<reference evidence="7 8" key="1">
    <citation type="submission" date="2015-06" db="EMBL/GenBank/DDBJ databases">
        <title>Cloning and characterization of the uncialamcin biosynthetic gene cluster.</title>
        <authorList>
            <person name="Yan X."/>
            <person name="Huang T."/>
            <person name="Ge H."/>
            <person name="Shen B."/>
        </authorList>
    </citation>
    <scope>NUCLEOTIDE SEQUENCE [LARGE SCALE GENOMIC DNA]</scope>
    <source>
        <strain evidence="7 8">DCA2648</strain>
    </source>
</reference>
<dbReference type="STRING" id="1048205.AB852_23280"/>
<sequence>MARLDTLEAVATEMEARRSFLVEAGAGAGKTTTLVRTLQHLLNHHRTDLEAHGRRIACITYTNVAKKKIHERIAADPLIDVGTIHEFLWSAIQPYQRELWLQILDYNKDLTKPEDLDDVTAPPVIEYSDRGRRLSEGRISHDDVIALSLRLVTAHPKLIRIIASKYPIIFVDEYQDTSPKTIQLLLDHLAGAGHENCVVGLFGDSMQKIYESGVGAVKRPGLLTEITKHENYRCSPPVVEVLNRMRPDLIQDAIGDQQTGEVHLFLNTGTPAGPERLTAAEATLAQNGWTRENSKYLLLTHRRIAGTLEYANLLEQYRKLSRYGPDDLMARNEPYIQYLTRVESVSTAFRNNDFAELTSLLDEGWTRITRHSDKRAISQAIRALDAVRTSGTIGDVLDLMGDGHLLATPGKLKSLERRRTATGLDERDQRRADFSNNLRNVSYREVISVTNFIDELTPFSTQHGVKGDEFENVVVVVDDSAWNRYNIGKMLAGTDKPDRTERSRNLFYVCCSRAQRGLAVVFVNDLPEGAESTLQDWFASGIIHP</sequence>
<dbReference type="InterPro" id="IPR000212">
    <property type="entry name" value="DNA_helicase_UvrD/REP"/>
</dbReference>
<proteinExistence type="predicted"/>
<keyword evidence="2 5" id="KW-0378">Hydrolase</keyword>
<evidence type="ECO:0000313" key="7">
    <source>
        <dbReference type="EMBL" id="OKH92578.1"/>
    </source>
</evidence>
<evidence type="ECO:0000256" key="1">
    <source>
        <dbReference type="ARBA" id="ARBA00022741"/>
    </source>
</evidence>
<dbReference type="Proteomes" id="UP000186455">
    <property type="component" value="Unassembled WGS sequence"/>
</dbReference>
<dbReference type="RefSeq" id="WP_073792185.1">
    <property type="nucleotide sequence ID" value="NZ_CP109583.1"/>
</dbReference>
<evidence type="ECO:0000256" key="2">
    <source>
        <dbReference type="ARBA" id="ARBA00022801"/>
    </source>
</evidence>
<evidence type="ECO:0000259" key="6">
    <source>
        <dbReference type="PROSITE" id="PS51198"/>
    </source>
</evidence>
<dbReference type="PROSITE" id="PS51198">
    <property type="entry name" value="UVRD_HELICASE_ATP_BIND"/>
    <property type="match status" value="1"/>
</dbReference>
<evidence type="ECO:0000313" key="8">
    <source>
        <dbReference type="Proteomes" id="UP000186455"/>
    </source>
</evidence>
<dbReference type="PANTHER" id="PTHR11070">
    <property type="entry name" value="UVRD / RECB / PCRA DNA HELICASE FAMILY MEMBER"/>
    <property type="match status" value="1"/>
</dbReference>